<dbReference type="AlphaFoldDB" id="A0A657LMQ3"/>
<evidence type="ECO:0000313" key="3">
    <source>
        <dbReference type="Proteomes" id="UP000182661"/>
    </source>
</evidence>
<dbReference type="InterPro" id="IPR001054">
    <property type="entry name" value="A/G_cyclase"/>
</dbReference>
<proteinExistence type="predicted"/>
<sequence>MNTHRAHVSTTLLDRVSHWLQQAALSGESLENLVQGFCERLAASGLPLNRVHLSFSMLHPLYDALGFTWMRGKGVTVEGYRASNSPNDTNRFLHSPYYYLLSNNLDHMRRQIDPATPSEFPVFEDFKTLGVTDYIAFVQSFGESAGQGMMGSWATDAPDGFSDNVIEALLRIQNSLAVAAKMAVLGKLADNMLTTYLGGNAGKRVLSGQIRRGDGDTIRAALVMADMRQSTMLAEKEGRQVYIDTLNQFFDAIATPFNKQGGEILSFVGDGFLAVYPCGRHREPSQVAALAAMGAVRQATARMAELNIDRKRKGLGEIRYGIGLHMGNVMFGNVGLKDRLTFSAFGAAVNEVERLQRLTKKYSQPIVASQSFATYCGGDWTSLGEEKLRGVRQKVTVLLPGESNMKLDYAEVAQNQSQDSRSEAEQVMLLYRNSRKPTGSDAWNKLLQ</sequence>
<protein>
    <submittedName>
        <fullName evidence="2">Adenylate cyclase</fullName>
    </submittedName>
</protein>
<dbReference type="SUPFAM" id="SSF55073">
    <property type="entry name" value="Nucleotide cyclase"/>
    <property type="match status" value="1"/>
</dbReference>
<dbReference type="GO" id="GO:0006171">
    <property type="term" value="P:cAMP biosynthetic process"/>
    <property type="evidence" value="ECO:0007669"/>
    <property type="project" value="TreeGrafter"/>
</dbReference>
<accession>A0A657LMQ3</accession>
<dbReference type="CDD" id="cd07302">
    <property type="entry name" value="CHD"/>
    <property type="match status" value="1"/>
</dbReference>
<dbReference type="Pfam" id="PF00211">
    <property type="entry name" value="Guanylate_cyc"/>
    <property type="match status" value="1"/>
</dbReference>
<dbReference type="EMBL" id="LSRP01000118">
    <property type="protein sequence ID" value="OJF92356.1"/>
    <property type="molecule type" value="Genomic_DNA"/>
</dbReference>
<organism evidence="2 3">
    <name type="scientific">Pararhizobium antarcticum</name>
    <dbReference type="NCBI Taxonomy" id="1798805"/>
    <lineage>
        <taxon>Bacteria</taxon>
        <taxon>Pseudomonadati</taxon>
        <taxon>Pseudomonadota</taxon>
        <taxon>Alphaproteobacteria</taxon>
        <taxon>Hyphomicrobiales</taxon>
        <taxon>Rhizobiaceae</taxon>
        <taxon>Rhizobium/Agrobacterium group</taxon>
        <taxon>Pararhizobium</taxon>
    </lineage>
</organism>
<dbReference type="PANTHER" id="PTHR43081">
    <property type="entry name" value="ADENYLATE CYCLASE, TERMINAL-DIFFERENTIATION SPECIFIC-RELATED"/>
    <property type="match status" value="1"/>
</dbReference>
<feature type="domain" description="Guanylate cyclase" evidence="1">
    <location>
        <begin position="221"/>
        <end position="356"/>
    </location>
</feature>
<dbReference type="GO" id="GO:0035556">
    <property type="term" value="P:intracellular signal transduction"/>
    <property type="evidence" value="ECO:0007669"/>
    <property type="project" value="InterPro"/>
</dbReference>
<reference evidence="2 3" key="1">
    <citation type="submission" date="2016-02" db="EMBL/GenBank/DDBJ databases">
        <title>Genome sequencing of a beta-galactosidase producing bacteria Rhizobium sp. 59.</title>
        <authorList>
            <person name="Wang D."/>
            <person name="Kot W."/>
            <person name="Qin Y."/>
            <person name="Hansen L."/>
            <person name="Naqvi K."/>
            <person name="Rensing C."/>
        </authorList>
    </citation>
    <scope>NUCLEOTIDE SEQUENCE [LARGE SCALE GENOMIC DNA]</scope>
    <source>
        <strain evidence="2 3">59</strain>
    </source>
</reference>
<dbReference type="Gene3D" id="3.30.70.1230">
    <property type="entry name" value="Nucleotide cyclase"/>
    <property type="match status" value="1"/>
</dbReference>
<dbReference type="InterPro" id="IPR050697">
    <property type="entry name" value="Adenylyl/Guanylyl_Cyclase_3/4"/>
</dbReference>
<dbReference type="Proteomes" id="UP000182661">
    <property type="component" value="Unassembled WGS sequence"/>
</dbReference>
<evidence type="ECO:0000259" key="1">
    <source>
        <dbReference type="PROSITE" id="PS50125"/>
    </source>
</evidence>
<evidence type="ECO:0000313" key="2">
    <source>
        <dbReference type="EMBL" id="OJF92356.1"/>
    </source>
</evidence>
<dbReference type="OrthoDB" id="4565346at2"/>
<comment type="caution">
    <text evidence="2">The sequence shown here is derived from an EMBL/GenBank/DDBJ whole genome shotgun (WGS) entry which is preliminary data.</text>
</comment>
<keyword evidence="3" id="KW-1185">Reference proteome</keyword>
<dbReference type="PANTHER" id="PTHR43081:SF11">
    <property type="entry name" value="BLR2264 PROTEIN"/>
    <property type="match status" value="1"/>
</dbReference>
<dbReference type="GO" id="GO:0004016">
    <property type="term" value="F:adenylate cyclase activity"/>
    <property type="evidence" value="ECO:0007669"/>
    <property type="project" value="UniProtKB-ARBA"/>
</dbReference>
<name>A0A657LMQ3_9HYPH</name>
<dbReference type="PROSITE" id="PS50125">
    <property type="entry name" value="GUANYLATE_CYCLASE_2"/>
    <property type="match status" value="1"/>
</dbReference>
<dbReference type="InterPro" id="IPR029787">
    <property type="entry name" value="Nucleotide_cyclase"/>
</dbReference>
<gene>
    <name evidence="2" type="ORF">AX760_06465</name>
</gene>
<dbReference type="RefSeq" id="WP_071835030.1">
    <property type="nucleotide sequence ID" value="NZ_LSRP01000118.1"/>
</dbReference>